<protein>
    <submittedName>
        <fullName evidence="2">Uncharacterized protein</fullName>
    </submittedName>
</protein>
<sequence length="64" mass="7449">MKRYNHCYTLAQAREEEVREEEVNDEELGEEELRKDVSEVVQEEVEGVNYDEDKEKANVTNGGS</sequence>
<dbReference type="AlphaFoldDB" id="A0A4D6NCE8"/>
<evidence type="ECO:0000313" key="3">
    <source>
        <dbReference type="Proteomes" id="UP000501690"/>
    </source>
</evidence>
<proteinExistence type="predicted"/>
<feature type="compositionally biased region" description="Acidic residues" evidence="1">
    <location>
        <begin position="41"/>
        <end position="50"/>
    </location>
</feature>
<keyword evidence="3" id="KW-1185">Reference proteome</keyword>
<evidence type="ECO:0000256" key="1">
    <source>
        <dbReference type="SAM" id="MobiDB-lite"/>
    </source>
</evidence>
<reference evidence="2 3" key="1">
    <citation type="submission" date="2019-04" db="EMBL/GenBank/DDBJ databases">
        <title>An improved genome assembly and genetic linkage map for asparagus bean, Vigna unguiculata ssp. sesquipedialis.</title>
        <authorList>
            <person name="Xia Q."/>
            <person name="Zhang R."/>
            <person name="Dong Y."/>
        </authorList>
    </citation>
    <scope>NUCLEOTIDE SEQUENCE [LARGE SCALE GENOMIC DNA]</scope>
    <source>
        <tissue evidence="2">Leaf</tissue>
    </source>
</reference>
<gene>
    <name evidence="2" type="ORF">DEO72_LG10g1436</name>
</gene>
<organism evidence="2 3">
    <name type="scientific">Vigna unguiculata</name>
    <name type="common">Cowpea</name>
    <dbReference type="NCBI Taxonomy" id="3917"/>
    <lineage>
        <taxon>Eukaryota</taxon>
        <taxon>Viridiplantae</taxon>
        <taxon>Streptophyta</taxon>
        <taxon>Embryophyta</taxon>
        <taxon>Tracheophyta</taxon>
        <taxon>Spermatophyta</taxon>
        <taxon>Magnoliopsida</taxon>
        <taxon>eudicotyledons</taxon>
        <taxon>Gunneridae</taxon>
        <taxon>Pentapetalae</taxon>
        <taxon>rosids</taxon>
        <taxon>fabids</taxon>
        <taxon>Fabales</taxon>
        <taxon>Fabaceae</taxon>
        <taxon>Papilionoideae</taxon>
        <taxon>50 kb inversion clade</taxon>
        <taxon>NPAAA clade</taxon>
        <taxon>indigoferoid/millettioid clade</taxon>
        <taxon>Phaseoleae</taxon>
        <taxon>Vigna</taxon>
    </lineage>
</organism>
<accession>A0A4D6NCE8</accession>
<dbReference type="Proteomes" id="UP000501690">
    <property type="component" value="Linkage Group LG10"/>
</dbReference>
<feature type="region of interest" description="Disordered" evidence="1">
    <location>
        <begin position="15"/>
        <end position="64"/>
    </location>
</feature>
<evidence type="ECO:0000313" key="2">
    <source>
        <dbReference type="EMBL" id="QCE10209.1"/>
    </source>
</evidence>
<dbReference type="EMBL" id="CP039354">
    <property type="protein sequence ID" value="QCE10209.1"/>
    <property type="molecule type" value="Genomic_DNA"/>
</dbReference>
<feature type="compositionally biased region" description="Acidic residues" evidence="1">
    <location>
        <begin position="18"/>
        <end position="30"/>
    </location>
</feature>
<name>A0A4D6NCE8_VIGUN</name>